<name>A0A375F7V4_9BURK</name>
<dbReference type="AlphaFoldDB" id="A0A375F7V4"/>
<organism evidence="2 5">
    <name type="scientific">Cupriavidus taiwanensis</name>
    <dbReference type="NCBI Taxonomy" id="164546"/>
    <lineage>
        <taxon>Bacteria</taxon>
        <taxon>Pseudomonadati</taxon>
        <taxon>Pseudomonadota</taxon>
        <taxon>Betaproteobacteria</taxon>
        <taxon>Burkholderiales</taxon>
        <taxon>Burkholderiaceae</taxon>
        <taxon>Cupriavidus</taxon>
    </lineage>
</organism>
<keyword evidence="3" id="KW-0614">Plasmid</keyword>
<dbReference type="EMBL" id="OFSN01000050">
    <property type="protein sequence ID" value="SOY77881.1"/>
    <property type="molecule type" value="Genomic_DNA"/>
</dbReference>
<dbReference type="Proteomes" id="UP000257016">
    <property type="component" value="Unassembled WGS sequence"/>
</dbReference>
<dbReference type="EMBL" id="LT984815">
    <property type="protein sequence ID" value="SPD69113.1"/>
    <property type="molecule type" value="Genomic_DNA"/>
</dbReference>
<proteinExistence type="predicted"/>
<evidence type="ECO:0000313" key="5">
    <source>
        <dbReference type="Proteomes" id="UP000257016"/>
    </source>
</evidence>
<protein>
    <submittedName>
        <fullName evidence="2">Uncharacterized protein</fullName>
    </submittedName>
</protein>
<evidence type="ECO:0000313" key="1">
    <source>
        <dbReference type="EMBL" id="SOY76291.1"/>
    </source>
</evidence>
<reference evidence="4 5" key="1">
    <citation type="submission" date="2018-01" db="EMBL/GenBank/DDBJ databases">
        <authorList>
            <person name="Clerissi C."/>
        </authorList>
    </citation>
    <scope>NUCLEOTIDE SEQUENCE [LARGE SCALE GENOMIC DNA]</scope>
    <source>
        <strain evidence="2">Cupriavidus taiwanensis LMG 19430</strain>
        <strain evidence="1">Cupriavidus taiwanensis STM 3521</strain>
        <strain evidence="3">Cupriavidus taiwanensis SWF 66322</strain>
        <plasmid evidence="5">cbm2586_p</plasmid>
        <plasmid evidence="4">cbm2636p</plasmid>
        <plasmid evidence="3">CBM2636p</plasmid>
    </source>
</reference>
<evidence type="ECO:0000313" key="4">
    <source>
        <dbReference type="Proteomes" id="UP000254259"/>
    </source>
</evidence>
<geneLocation type="plasmid" evidence="5">
    <name>cbm2586_p</name>
</geneLocation>
<geneLocation type="plasmid" evidence="4">
    <name>cbm2636p</name>
</geneLocation>
<accession>A0A375F7V4</accession>
<dbReference type="EMBL" id="OFSP01000062">
    <property type="protein sequence ID" value="SOY76291.1"/>
    <property type="molecule type" value="Genomic_DNA"/>
</dbReference>
<gene>
    <name evidence="2" type="ORF">CBM2586_P30013</name>
    <name evidence="1" type="ORF">CBM2589_P30013</name>
    <name evidence="3" type="ORF">CBM2636_P10024</name>
</gene>
<geneLocation type="plasmid" evidence="3">
    <name>CBM2636p</name>
</geneLocation>
<dbReference type="Proteomes" id="UP000254259">
    <property type="component" value="Plasmid CBM2636p"/>
</dbReference>
<evidence type="ECO:0000313" key="2">
    <source>
        <dbReference type="EMBL" id="SOY77881.1"/>
    </source>
</evidence>
<dbReference type="Proteomes" id="UP000256297">
    <property type="component" value="Plasmid CBM2589_p"/>
</dbReference>
<sequence length="311" mass="33545">MASLFPQVSRVTEAFYIYLYFLNKKKRHNNMNFRGTYAAFLGLCIAILPGCATHNTGESGLAVFNPNPSRDVKARQPFSVAYHMNSNKSLETEIIPALNDYLGDILTAGNLVDQQQSYVSTATFLGALAATFGAIYEKTALILTGVGVSGAGYAVDKQYNLTAQSVAYDHAVTNLMCVINAANGVSDNDIQNTIAYAGKDDDRLAGVNAKNSILIQANAVTARLRTALKAAPRSNPSENDLVAYMNKLKASEGKPQPNMNGAAVQSLIQDEQAKGRSASEAQQLIFDRYSVSITRVLQLNANLAKCQNTML</sequence>
<evidence type="ECO:0000313" key="3">
    <source>
        <dbReference type="EMBL" id="SPD69113.1"/>
    </source>
</evidence>